<dbReference type="Gene3D" id="1.20.1720.10">
    <property type="entry name" value="Multidrug resistance protein D"/>
    <property type="match status" value="1"/>
</dbReference>
<keyword evidence="4 7" id="KW-0812">Transmembrane</keyword>
<proteinExistence type="predicted"/>
<comment type="subcellular location">
    <subcellularLocation>
        <location evidence="1">Cell membrane</location>
        <topology evidence="1">Multi-pass membrane protein</topology>
    </subcellularLocation>
</comment>
<dbReference type="GO" id="GO:0022857">
    <property type="term" value="F:transmembrane transporter activity"/>
    <property type="evidence" value="ECO:0007669"/>
    <property type="project" value="InterPro"/>
</dbReference>
<evidence type="ECO:0000259" key="8">
    <source>
        <dbReference type="PROSITE" id="PS50850"/>
    </source>
</evidence>
<feature type="transmembrane region" description="Helical" evidence="7">
    <location>
        <begin position="328"/>
        <end position="347"/>
    </location>
</feature>
<keyword evidence="3" id="KW-1003">Cell membrane</keyword>
<reference evidence="9 10" key="1">
    <citation type="journal article" date="2014" name="Arch. Microbiol.">
        <title>Bacillus mesophilum sp. nov., strain IITR-54T, a novel 4-chlorobiphenyl dechlorinating bacterium.</title>
        <authorList>
            <person name="Manickam N."/>
            <person name="Singh N.K."/>
            <person name="Bajaj A."/>
            <person name="Kumar R.M."/>
            <person name="Kaur G."/>
            <person name="Kaur N."/>
            <person name="Bala M."/>
            <person name="Kumar A."/>
            <person name="Mayilraj S."/>
        </authorList>
    </citation>
    <scope>NUCLEOTIDE SEQUENCE [LARGE SCALE GENOMIC DNA]</scope>
    <source>
        <strain evidence="9 10">IITR-54</strain>
    </source>
</reference>
<comment type="caution">
    <text evidence="9">The sequence shown here is derived from an EMBL/GenBank/DDBJ whole genome shotgun (WGS) entry which is preliminary data.</text>
</comment>
<dbReference type="OrthoDB" id="9781469at2"/>
<dbReference type="InterPro" id="IPR005829">
    <property type="entry name" value="Sugar_transporter_CS"/>
</dbReference>
<feature type="transmembrane region" description="Helical" evidence="7">
    <location>
        <begin position="51"/>
        <end position="68"/>
    </location>
</feature>
<evidence type="ECO:0000313" key="9">
    <source>
        <dbReference type="EMBL" id="KAB2328914.1"/>
    </source>
</evidence>
<evidence type="ECO:0000256" key="5">
    <source>
        <dbReference type="ARBA" id="ARBA00022989"/>
    </source>
</evidence>
<feature type="transmembrane region" description="Helical" evidence="7">
    <location>
        <begin position="353"/>
        <end position="378"/>
    </location>
</feature>
<dbReference type="Proteomes" id="UP000441354">
    <property type="component" value="Unassembled WGS sequence"/>
</dbReference>
<dbReference type="PROSITE" id="PS50850">
    <property type="entry name" value="MFS"/>
    <property type="match status" value="1"/>
</dbReference>
<feature type="transmembrane region" description="Helical" evidence="7">
    <location>
        <begin position="195"/>
        <end position="214"/>
    </location>
</feature>
<dbReference type="Gene3D" id="1.20.1250.20">
    <property type="entry name" value="MFS general substrate transporter like domains"/>
    <property type="match status" value="1"/>
</dbReference>
<dbReference type="GO" id="GO:0005886">
    <property type="term" value="C:plasma membrane"/>
    <property type="evidence" value="ECO:0007669"/>
    <property type="project" value="UniProtKB-SubCell"/>
</dbReference>
<keyword evidence="5 7" id="KW-1133">Transmembrane helix</keyword>
<feature type="transmembrane region" description="Helical" evidence="7">
    <location>
        <begin position="99"/>
        <end position="121"/>
    </location>
</feature>
<evidence type="ECO:0000256" key="7">
    <source>
        <dbReference type="SAM" id="Phobius"/>
    </source>
</evidence>
<sequence>MSAKQRWTALIVLSVSLFVVMMDMTILMMALPNLVKDLNATSAEQLWIVDIYSLVLAGLIITMSALADRWGRKRTLLTGFFIFGIVSLLVVFADSPLTVIALRALLGAAAAMIMPTTLSMIRTIFLDPKERTTALAIWAAVSAVGGILGPIIGGALLEYFPWQATFLVNVPFAALAVAAGLFLLPEFKEAHPPRLDKLATLLSLSGMVSLVWSIKHFAKEGLTDGVSWLSLTVGLILLLWFVIRCLKSTEPLLDVRLFKNRAFTAGTIAALMSMFGMAAIILLITQWLQVVEGLSPLIAGIYILPMAAGSLIISIIAPGLAVRIGARMVIAGGLAIAGSGFLCMYFLGEPVTYIKLVPTLIMLGAGIGSLAIASAVIMSSTSQAKAGNAAAIEETMYDFGNVLGIAVLGSISALFYRSYLEIERFTGQSVTESLASYANESVIGAIEVSAQTGIIELAAKAQTAYSESLVATGIIGGIILISSAIMVFLLIPKSFDLSKENHH</sequence>
<keyword evidence="6 7" id="KW-0472">Membrane</keyword>
<accession>A0A7V7USS1</accession>
<feature type="transmembrane region" description="Helical" evidence="7">
    <location>
        <begin position="226"/>
        <end position="243"/>
    </location>
</feature>
<feature type="transmembrane region" description="Helical" evidence="7">
    <location>
        <begin position="75"/>
        <end position="93"/>
    </location>
</feature>
<feature type="transmembrane region" description="Helical" evidence="7">
    <location>
        <begin position="133"/>
        <end position="156"/>
    </location>
</feature>
<dbReference type="CDD" id="cd17321">
    <property type="entry name" value="MFS_MMR_MDR_like"/>
    <property type="match status" value="1"/>
</dbReference>
<dbReference type="PANTHER" id="PTHR42718">
    <property type="entry name" value="MAJOR FACILITATOR SUPERFAMILY MULTIDRUG TRANSPORTER MFSC"/>
    <property type="match status" value="1"/>
</dbReference>
<feature type="transmembrane region" description="Helical" evidence="7">
    <location>
        <begin position="399"/>
        <end position="419"/>
    </location>
</feature>
<feature type="transmembrane region" description="Helical" evidence="7">
    <location>
        <begin position="469"/>
        <end position="491"/>
    </location>
</feature>
<dbReference type="InterPro" id="IPR020846">
    <property type="entry name" value="MFS_dom"/>
</dbReference>
<evidence type="ECO:0000256" key="6">
    <source>
        <dbReference type="ARBA" id="ARBA00023136"/>
    </source>
</evidence>
<feature type="domain" description="Major facilitator superfamily (MFS) profile" evidence="8">
    <location>
        <begin position="9"/>
        <end position="495"/>
    </location>
</feature>
<feature type="transmembrane region" description="Helical" evidence="7">
    <location>
        <begin position="263"/>
        <end position="288"/>
    </location>
</feature>
<evidence type="ECO:0000256" key="3">
    <source>
        <dbReference type="ARBA" id="ARBA00022475"/>
    </source>
</evidence>
<keyword evidence="10" id="KW-1185">Reference proteome</keyword>
<dbReference type="AlphaFoldDB" id="A0A7V7USS1"/>
<dbReference type="PANTHER" id="PTHR42718:SF47">
    <property type="entry name" value="METHYL VIOLOGEN RESISTANCE PROTEIN SMVA"/>
    <property type="match status" value="1"/>
</dbReference>
<dbReference type="PROSITE" id="PS00216">
    <property type="entry name" value="SUGAR_TRANSPORT_1"/>
    <property type="match status" value="1"/>
</dbReference>
<feature type="transmembrane region" description="Helical" evidence="7">
    <location>
        <begin position="294"/>
        <end position="316"/>
    </location>
</feature>
<keyword evidence="2" id="KW-0813">Transport</keyword>
<organism evidence="9 10">
    <name type="scientific">Bacillus mesophilum</name>
    <dbReference type="NCBI Taxonomy" id="1071718"/>
    <lineage>
        <taxon>Bacteria</taxon>
        <taxon>Bacillati</taxon>
        <taxon>Bacillota</taxon>
        <taxon>Bacilli</taxon>
        <taxon>Bacillales</taxon>
        <taxon>Bacillaceae</taxon>
        <taxon>Bacillus</taxon>
    </lineage>
</organism>
<dbReference type="InterPro" id="IPR011701">
    <property type="entry name" value="MFS"/>
</dbReference>
<protein>
    <submittedName>
        <fullName evidence="9">MFS transporter</fullName>
    </submittedName>
</protein>
<evidence type="ECO:0000313" key="10">
    <source>
        <dbReference type="Proteomes" id="UP000441354"/>
    </source>
</evidence>
<dbReference type="InterPro" id="IPR036259">
    <property type="entry name" value="MFS_trans_sf"/>
</dbReference>
<gene>
    <name evidence="9" type="ORF">F7732_22285</name>
</gene>
<evidence type="ECO:0000256" key="4">
    <source>
        <dbReference type="ARBA" id="ARBA00022692"/>
    </source>
</evidence>
<name>A0A7V7USS1_9BACI</name>
<dbReference type="SUPFAM" id="SSF103473">
    <property type="entry name" value="MFS general substrate transporter"/>
    <property type="match status" value="1"/>
</dbReference>
<feature type="transmembrane region" description="Helical" evidence="7">
    <location>
        <begin position="162"/>
        <end position="183"/>
    </location>
</feature>
<evidence type="ECO:0000256" key="2">
    <source>
        <dbReference type="ARBA" id="ARBA00022448"/>
    </source>
</evidence>
<evidence type="ECO:0000256" key="1">
    <source>
        <dbReference type="ARBA" id="ARBA00004651"/>
    </source>
</evidence>
<dbReference type="EMBL" id="WBOT01000016">
    <property type="protein sequence ID" value="KAB2328914.1"/>
    <property type="molecule type" value="Genomic_DNA"/>
</dbReference>
<dbReference type="Pfam" id="PF07690">
    <property type="entry name" value="MFS_1"/>
    <property type="match status" value="1"/>
</dbReference>
<feature type="transmembrane region" description="Helical" evidence="7">
    <location>
        <begin position="7"/>
        <end position="31"/>
    </location>
</feature>